<dbReference type="EMBL" id="JACHHU010000005">
    <property type="protein sequence ID" value="MBB6542504.1"/>
    <property type="molecule type" value="Genomic_DNA"/>
</dbReference>
<sequence length="439" mass="48380">MFKRIVKWLLLLILLVVISLGITLFLAIDAQPSVIQNNQLDSALAQKSKQLLKRTLSVLKQQQDASIITMSQGELNGLSALLHRAIPNVASNITLSNKNMNVAVSVSLPIINRYINIETQILPSQDRLVLNTISIGSLSLSGTFTLRMVRWALNNLVQVNLGDSLLTMIGEVRINKAYCTFTLSLPKNLASLNKEGSLLFALRDELSLFGDPAIISAYYQELVHVSALAPNKASLAYYFRHLFQFAEQRTLAFGQTAAINENKAALLALGLYFGADKFELLVGDISQLDMNNKKLRRKLQSYTLLQGRADLQKHFIYSVALQLFSSVSASDAIGEFKEFIDSNKGGSGFSFADLMADRAGTRLAELATTSQPNAIKVQGLLAHITDETLLPSIDGLPEGLSSKRFEAKYEAIHSQAYQALLLDIDQRLSELALYDLKSL</sequence>
<organism evidence="1 2">
    <name type="scientific">Thalassotalea piscium</name>
    <dbReference type="NCBI Taxonomy" id="1230533"/>
    <lineage>
        <taxon>Bacteria</taxon>
        <taxon>Pseudomonadati</taxon>
        <taxon>Pseudomonadota</taxon>
        <taxon>Gammaproteobacteria</taxon>
        <taxon>Alteromonadales</taxon>
        <taxon>Colwelliaceae</taxon>
        <taxon>Thalassotalea</taxon>
    </lineage>
</organism>
<comment type="caution">
    <text evidence="1">The sequence shown here is derived from an EMBL/GenBank/DDBJ whole genome shotgun (WGS) entry which is preliminary data.</text>
</comment>
<dbReference type="Proteomes" id="UP000537141">
    <property type="component" value="Unassembled WGS sequence"/>
</dbReference>
<accession>A0A7X0TSV3</accession>
<dbReference type="RefSeq" id="WP_184423230.1">
    <property type="nucleotide sequence ID" value="NZ_AP027362.1"/>
</dbReference>
<reference evidence="1 2" key="1">
    <citation type="submission" date="2020-08" db="EMBL/GenBank/DDBJ databases">
        <title>Genomic Encyclopedia of Type Strains, Phase IV (KMG-IV): sequencing the most valuable type-strain genomes for metagenomic binning, comparative biology and taxonomic classification.</title>
        <authorList>
            <person name="Goeker M."/>
        </authorList>
    </citation>
    <scope>NUCLEOTIDE SEQUENCE [LARGE SCALE GENOMIC DNA]</scope>
    <source>
        <strain evidence="1 2">DSM 26287</strain>
    </source>
</reference>
<proteinExistence type="predicted"/>
<gene>
    <name evidence="1" type="ORF">HNQ55_000993</name>
</gene>
<evidence type="ECO:0000313" key="2">
    <source>
        <dbReference type="Proteomes" id="UP000537141"/>
    </source>
</evidence>
<protein>
    <submittedName>
        <fullName evidence="1">Uncharacterized protein</fullName>
    </submittedName>
</protein>
<dbReference type="AlphaFoldDB" id="A0A7X0TSV3"/>
<evidence type="ECO:0000313" key="1">
    <source>
        <dbReference type="EMBL" id="MBB6542504.1"/>
    </source>
</evidence>
<keyword evidence="2" id="KW-1185">Reference proteome</keyword>
<name>A0A7X0TSV3_9GAMM</name>